<dbReference type="InterPro" id="IPR010656">
    <property type="entry name" value="DctM"/>
</dbReference>
<feature type="transmembrane region" description="Helical" evidence="7">
    <location>
        <begin position="6"/>
        <end position="39"/>
    </location>
</feature>
<organism evidence="9 10">
    <name type="scientific">Desulfotignum balticum</name>
    <dbReference type="NCBI Taxonomy" id="115781"/>
    <lineage>
        <taxon>Bacteria</taxon>
        <taxon>Pseudomonadati</taxon>
        <taxon>Thermodesulfobacteriota</taxon>
        <taxon>Desulfobacteria</taxon>
        <taxon>Desulfobacterales</taxon>
        <taxon>Desulfobacteraceae</taxon>
        <taxon>Desulfotignum</taxon>
    </lineage>
</organism>
<evidence type="ECO:0000313" key="10">
    <source>
        <dbReference type="Proteomes" id="UP000706172"/>
    </source>
</evidence>
<dbReference type="AlphaFoldDB" id="A0A931G8D9"/>
<evidence type="ECO:0000256" key="4">
    <source>
        <dbReference type="ARBA" id="ARBA00022692"/>
    </source>
</evidence>
<evidence type="ECO:0000259" key="8">
    <source>
        <dbReference type="Pfam" id="PF06808"/>
    </source>
</evidence>
<keyword evidence="5 7" id="KW-1133">Transmembrane helix</keyword>
<dbReference type="GO" id="GO:0005886">
    <property type="term" value="C:plasma membrane"/>
    <property type="evidence" value="ECO:0007669"/>
    <property type="project" value="UniProtKB-SubCell"/>
</dbReference>
<feature type="transmembrane region" description="Helical" evidence="7">
    <location>
        <begin position="311"/>
        <end position="332"/>
    </location>
</feature>
<feature type="transmembrane region" description="Helical" evidence="7">
    <location>
        <begin position="173"/>
        <end position="199"/>
    </location>
</feature>
<dbReference type="PIRSF" id="PIRSF006066">
    <property type="entry name" value="HI0050"/>
    <property type="match status" value="1"/>
</dbReference>
<proteinExistence type="predicted"/>
<feature type="transmembrane region" description="Helical" evidence="7">
    <location>
        <begin position="248"/>
        <end position="266"/>
    </location>
</feature>
<keyword evidence="3" id="KW-0997">Cell inner membrane</keyword>
<dbReference type="NCBIfam" id="TIGR00786">
    <property type="entry name" value="dctM"/>
    <property type="match status" value="1"/>
</dbReference>
<dbReference type="PANTHER" id="PTHR33362">
    <property type="entry name" value="SIALIC ACID TRAP TRANSPORTER PERMEASE PROTEIN SIAT-RELATED"/>
    <property type="match status" value="1"/>
</dbReference>
<dbReference type="PANTHER" id="PTHR33362:SF5">
    <property type="entry name" value="C4-DICARBOXYLATE TRAP TRANSPORTER LARGE PERMEASE PROTEIN DCTM"/>
    <property type="match status" value="1"/>
</dbReference>
<name>A0A931G8D9_9BACT</name>
<dbReference type="InterPro" id="IPR004681">
    <property type="entry name" value="TRAP_DctM"/>
</dbReference>
<feature type="transmembrane region" description="Helical" evidence="7">
    <location>
        <begin position="278"/>
        <end position="299"/>
    </location>
</feature>
<sequence length="432" mass="45971">MSLTAIGVIGIIVLLIMLFSKMPVGFVMGLIGFLGFSYVKGWGPGLNILAKDFFEMFSSHSLTVIPLFMFMGQISFYSGISRRLYDAAYVLIGARPGGLAMASVAACAGFAAISGSTNATAATMATVSIPEMKRFKYDMGLAAGTVAAAGSLGILIPPSTIFIVYGILTEQSIGSLFLAGILPGILLALLFVAAIHLQVRRNPALAPAGPKTTWIQKIKSLTGVFEALLIFGSVMGGLFSGVFTPTEAAAVGAFFTLLLSVVRRQLSLKHFFKAIADTTRLSCMVMVIVAGATVFGHFMAVTRIPFDLSNWVAALPLHPMLIMMVIIMIYLVGGCFMDGFALIMLTVPIFFPVAQALGFDPIWFGVIIVLIAEMGVITPPVGINVYVVYGVSKDIPLEAIFRGVLPFLLALIICNGLLMIFPQIALFLPGLL</sequence>
<feature type="transmembrane region" description="Helical" evidence="7">
    <location>
        <begin position="141"/>
        <end position="167"/>
    </location>
</feature>
<keyword evidence="2" id="KW-1003">Cell membrane</keyword>
<feature type="transmembrane region" description="Helical" evidence="7">
    <location>
        <begin position="100"/>
        <end position="129"/>
    </location>
</feature>
<protein>
    <submittedName>
        <fullName evidence="9">TRAP transporter large permease</fullName>
    </submittedName>
</protein>
<accession>A0A931G8D9</accession>
<comment type="subcellular location">
    <subcellularLocation>
        <location evidence="1">Cell inner membrane</location>
        <topology evidence="1">Multi-pass membrane protein</topology>
    </subcellularLocation>
</comment>
<feature type="transmembrane region" description="Helical" evidence="7">
    <location>
        <begin position="60"/>
        <end position="80"/>
    </location>
</feature>
<evidence type="ECO:0000313" key="9">
    <source>
        <dbReference type="EMBL" id="MBG0779205.1"/>
    </source>
</evidence>
<feature type="domain" description="TRAP C4-dicarboxylate transport system permease DctM subunit" evidence="8">
    <location>
        <begin position="11"/>
        <end position="424"/>
    </location>
</feature>
<keyword evidence="4 7" id="KW-0812">Transmembrane</keyword>
<dbReference type="Pfam" id="PF06808">
    <property type="entry name" value="DctM"/>
    <property type="match status" value="1"/>
</dbReference>
<keyword evidence="6 7" id="KW-0472">Membrane</keyword>
<feature type="transmembrane region" description="Helical" evidence="7">
    <location>
        <begin position="363"/>
        <end position="391"/>
    </location>
</feature>
<feature type="transmembrane region" description="Helical" evidence="7">
    <location>
        <begin position="403"/>
        <end position="428"/>
    </location>
</feature>
<evidence type="ECO:0000256" key="2">
    <source>
        <dbReference type="ARBA" id="ARBA00022475"/>
    </source>
</evidence>
<dbReference type="EMBL" id="JACCQK010000238">
    <property type="protein sequence ID" value="MBG0779205.1"/>
    <property type="molecule type" value="Genomic_DNA"/>
</dbReference>
<comment type="caution">
    <text evidence="9">The sequence shown here is derived from an EMBL/GenBank/DDBJ whole genome shotgun (WGS) entry which is preliminary data.</text>
</comment>
<evidence type="ECO:0000256" key="7">
    <source>
        <dbReference type="SAM" id="Phobius"/>
    </source>
</evidence>
<evidence type="ECO:0000256" key="1">
    <source>
        <dbReference type="ARBA" id="ARBA00004429"/>
    </source>
</evidence>
<gene>
    <name evidence="9" type="ORF">H0S81_04695</name>
</gene>
<dbReference type="Proteomes" id="UP000706172">
    <property type="component" value="Unassembled WGS sequence"/>
</dbReference>
<reference evidence="9" key="1">
    <citation type="submission" date="2020-07" db="EMBL/GenBank/DDBJ databases">
        <title>Severe corrosion of carbon steel in oil field produced water can be linked to methanogenic archaea containing a special type of NiFe hydrogenase.</title>
        <authorList>
            <person name="Lahme S."/>
            <person name="Mand J."/>
            <person name="Longwell J."/>
            <person name="Smith R."/>
            <person name="Enning D."/>
        </authorList>
    </citation>
    <scope>NUCLEOTIDE SEQUENCE</scope>
    <source>
        <strain evidence="9">MIC098Bin6</strain>
    </source>
</reference>
<evidence type="ECO:0000256" key="3">
    <source>
        <dbReference type="ARBA" id="ARBA00022519"/>
    </source>
</evidence>
<dbReference type="GO" id="GO:0022857">
    <property type="term" value="F:transmembrane transporter activity"/>
    <property type="evidence" value="ECO:0007669"/>
    <property type="project" value="TreeGrafter"/>
</dbReference>
<evidence type="ECO:0000256" key="5">
    <source>
        <dbReference type="ARBA" id="ARBA00022989"/>
    </source>
</evidence>
<evidence type="ECO:0000256" key="6">
    <source>
        <dbReference type="ARBA" id="ARBA00023136"/>
    </source>
</evidence>
<feature type="transmembrane region" description="Helical" evidence="7">
    <location>
        <begin position="339"/>
        <end position="357"/>
    </location>
</feature>